<dbReference type="EMBL" id="LR778114">
    <property type="protein sequence ID" value="CAB1128580.1"/>
    <property type="molecule type" value="Genomic_DNA"/>
</dbReference>
<dbReference type="AlphaFoldDB" id="A0A6F8ZFM1"/>
<dbReference type="KEGG" id="hfv:R50_1074"/>
<gene>
    <name evidence="2" type="ORF">R50_1074</name>
</gene>
<dbReference type="Proteomes" id="UP000503399">
    <property type="component" value="Chromosome"/>
</dbReference>
<reference evidence="2 3" key="1">
    <citation type="submission" date="2020-02" db="EMBL/GenBank/DDBJ databases">
        <authorList>
            <person name="Hogendoorn C."/>
        </authorList>
    </citation>
    <scope>NUCLEOTIDE SEQUENCE [LARGE SCALE GENOMIC DNA]</scope>
    <source>
        <strain evidence="2">R501</strain>
    </source>
</reference>
<evidence type="ECO:0000256" key="1">
    <source>
        <dbReference type="SAM" id="MobiDB-lite"/>
    </source>
</evidence>
<evidence type="ECO:0000313" key="2">
    <source>
        <dbReference type="EMBL" id="CAB1128580.1"/>
    </source>
</evidence>
<name>A0A6F8ZFM1_9FIRM</name>
<keyword evidence="3" id="KW-1185">Reference proteome</keyword>
<organism evidence="2 3">
    <name type="scientific">Candidatus Hydrogenisulfobacillus filiaventi</name>
    <dbReference type="NCBI Taxonomy" id="2707344"/>
    <lineage>
        <taxon>Bacteria</taxon>
        <taxon>Bacillati</taxon>
        <taxon>Bacillota</taxon>
        <taxon>Clostridia</taxon>
        <taxon>Eubacteriales</taxon>
        <taxon>Clostridiales Family XVII. Incertae Sedis</taxon>
        <taxon>Candidatus Hydrogenisulfobacillus</taxon>
    </lineage>
</organism>
<feature type="compositionally biased region" description="Low complexity" evidence="1">
    <location>
        <begin position="119"/>
        <end position="130"/>
    </location>
</feature>
<evidence type="ECO:0000313" key="3">
    <source>
        <dbReference type="Proteomes" id="UP000503399"/>
    </source>
</evidence>
<protein>
    <submittedName>
        <fullName evidence="2">Uncharacterized protein</fullName>
    </submittedName>
</protein>
<accession>A0A6F8ZFM1</accession>
<proteinExistence type="predicted"/>
<sequence>MQLTKREWIGVCQLGPNYQDWARAVRGCSHELITADHNLSSWLGAMARGGASEAVLDQIESVSSQVRAAAAALQVLAAQLEGEEETRTQFRLTTFNASADDGSHHSHAPVVEHSHSHSHGGMVHSHSHGSLDGPAGGGNGSV</sequence>
<feature type="region of interest" description="Disordered" evidence="1">
    <location>
        <begin position="97"/>
        <end position="142"/>
    </location>
</feature>